<dbReference type="EMBL" id="JAMZIH010003192">
    <property type="protein sequence ID" value="KAJ1676987.1"/>
    <property type="molecule type" value="Genomic_DNA"/>
</dbReference>
<sequence length="65" mass="6868">GGSGEYYPHPSQPVLYGQAGAYPPQRYPGGGQATGYRPPPNATASAFYSRPNNPLRMGKPPQPPP</sequence>
<keyword evidence="2" id="KW-1185">Reference proteome</keyword>
<organism evidence="1 2">
    <name type="scientific">Spiromyces aspiralis</name>
    <dbReference type="NCBI Taxonomy" id="68401"/>
    <lineage>
        <taxon>Eukaryota</taxon>
        <taxon>Fungi</taxon>
        <taxon>Fungi incertae sedis</taxon>
        <taxon>Zoopagomycota</taxon>
        <taxon>Kickxellomycotina</taxon>
        <taxon>Kickxellomycetes</taxon>
        <taxon>Kickxellales</taxon>
        <taxon>Kickxellaceae</taxon>
        <taxon>Spiromyces</taxon>
    </lineage>
</organism>
<gene>
    <name evidence="1" type="ORF">EV182_007116</name>
</gene>
<evidence type="ECO:0000313" key="1">
    <source>
        <dbReference type="EMBL" id="KAJ1676987.1"/>
    </source>
</evidence>
<name>A0ACC1HKK8_9FUNG</name>
<accession>A0ACC1HKK8</accession>
<feature type="non-terminal residue" evidence="1">
    <location>
        <position position="65"/>
    </location>
</feature>
<feature type="non-terminal residue" evidence="1">
    <location>
        <position position="1"/>
    </location>
</feature>
<proteinExistence type="predicted"/>
<reference evidence="1" key="1">
    <citation type="submission" date="2022-06" db="EMBL/GenBank/DDBJ databases">
        <title>Phylogenomic reconstructions and comparative analyses of Kickxellomycotina fungi.</title>
        <authorList>
            <person name="Reynolds N.K."/>
            <person name="Stajich J.E."/>
            <person name="Barry K."/>
            <person name="Grigoriev I.V."/>
            <person name="Crous P."/>
            <person name="Smith M.E."/>
        </authorList>
    </citation>
    <scope>NUCLEOTIDE SEQUENCE</scope>
    <source>
        <strain evidence="1">RSA 2271</strain>
    </source>
</reference>
<evidence type="ECO:0000313" key="2">
    <source>
        <dbReference type="Proteomes" id="UP001145114"/>
    </source>
</evidence>
<comment type="caution">
    <text evidence="1">The sequence shown here is derived from an EMBL/GenBank/DDBJ whole genome shotgun (WGS) entry which is preliminary data.</text>
</comment>
<dbReference type="Proteomes" id="UP001145114">
    <property type="component" value="Unassembled WGS sequence"/>
</dbReference>
<protein>
    <submittedName>
        <fullName evidence="1">Uncharacterized protein</fullName>
    </submittedName>
</protein>